<dbReference type="RefSeq" id="WP_095074967.1">
    <property type="nucleotide sequence ID" value="NZ_LT899436.1"/>
</dbReference>
<dbReference type="EMBL" id="LT899436">
    <property type="protein sequence ID" value="SNR13819.1"/>
    <property type="molecule type" value="Genomic_DNA"/>
</dbReference>
<reference evidence="1 2" key="1">
    <citation type="submission" date="2017-07" db="EMBL/GenBank/DDBJ databases">
        <authorList>
            <person name="Sun Z.S."/>
            <person name="Albrecht U."/>
            <person name="Echele G."/>
            <person name="Lee C.C."/>
        </authorList>
    </citation>
    <scope>NUCLEOTIDE SEQUENCE [LARGE SCALE GENOMIC DNA]</scope>
    <source>
        <strain evidence="2">type strain: KCTC 22618</strain>
    </source>
</reference>
<sequence length="282" mass="32982">MNYNKNTSLYIDCKDHSVSKEKFKLLRNEEYDLLITSPVPNNLSSYYESEEYISHTDSSEGIINKIYQSVRKYTISKKIKLINNYGNKNKSILDIGCGTGDFIKECKNKNWEVVGIEPNSKARDIGRTKNLVILNSIDELREQKFDVITMWHVLEHVTNLDETINKIKNMLTKNGTLIIAVPNYKSYDATYYKSFWAAYDVPRHIWHFSKNSISRIFDKFKMEVVDIKPMLFDSFYVSMLSEKYKRGRNNFLNAFFVGLCSNIKGISTKEYSSHIYILKNKK</sequence>
<keyword evidence="1" id="KW-0489">Methyltransferase</keyword>
<keyword evidence="2" id="KW-1185">Reference proteome</keyword>
<gene>
    <name evidence="1" type="ORF">TJEJU_0009</name>
</gene>
<dbReference type="GO" id="GO:0032259">
    <property type="term" value="P:methylation"/>
    <property type="evidence" value="ECO:0007669"/>
    <property type="project" value="UniProtKB-KW"/>
</dbReference>
<dbReference type="PANTHER" id="PTHR43861">
    <property type="entry name" value="TRANS-ACONITATE 2-METHYLTRANSFERASE-RELATED"/>
    <property type="match status" value="1"/>
</dbReference>
<proteinExistence type="predicted"/>
<name>A0A238U3N2_9FLAO</name>
<evidence type="ECO:0000313" key="2">
    <source>
        <dbReference type="Proteomes" id="UP000215214"/>
    </source>
</evidence>
<dbReference type="Gene3D" id="3.40.50.150">
    <property type="entry name" value="Vaccinia Virus protein VP39"/>
    <property type="match status" value="1"/>
</dbReference>
<accession>A0A238U3N2</accession>
<dbReference type="KEGG" id="tje:TJEJU_0009"/>
<protein>
    <submittedName>
        <fullName evidence="1">Methyltransferase type 12</fullName>
    </submittedName>
</protein>
<dbReference type="OrthoDB" id="2370471at2"/>
<dbReference type="CDD" id="cd02440">
    <property type="entry name" value="AdoMet_MTases"/>
    <property type="match status" value="1"/>
</dbReference>
<keyword evidence="1" id="KW-0808">Transferase</keyword>
<dbReference type="Proteomes" id="UP000215214">
    <property type="component" value="Chromosome TJEJU"/>
</dbReference>
<dbReference type="PANTHER" id="PTHR43861:SF6">
    <property type="entry name" value="METHYLTRANSFERASE TYPE 11"/>
    <property type="match status" value="1"/>
</dbReference>
<organism evidence="1 2">
    <name type="scientific">Tenacibaculum jejuense</name>
    <dbReference type="NCBI Taxonomy" id="584609"/>
    <lineage>
        <taxon>Bacteria</taxon>
        <taxon>Pseudomonadati</taxon>
        <taxon>Bacteroidota</taxon>
        <taxon>Flavobacteriia</taxon>
        <taxon>Flavobacteriales</taxon>
        <taxon>Flavobacteriaceae</taxon>
        <taxon>Tenacibaculum</taxon>
    </lineage>
</organism>
<dbReference type="GO" id="GO:0008168">
    <property type="term" value="F:methyltransferase activity"/>
    <property type="evidence" value="ECO:0007669"/>
    <property type="project" value="UniProtKB-KW"/>
</dbReference>
<dbReference type="InterPro" id="IPR029063">
    <property type="entry name" value="SAM-dependent_MTases_sf"/>
</dbReference>
<dbReference type="Pfam" id="PF13489">
    <property type="entry name" value="Methyltransf_23"/>
    <property type="match status" value="1"/>
</dbReference>
<evidence type="ECO:0000313" key="1">
    <source>
        <dbReference type="EMBL" id="SNR13819.1"/>
    </source>
</evidence>
<dbReference type="AlphaFoldDB" id="A0A238U3N2"/>
<dbReference type="SUPFAM" id="SSF53335">
    <property type="entry name" value="S-adenosyl-L-methionine-dependent methyltransferases"/>
    <property type="match status" value="1"/>
</dbReference>